<feature type="binding site" evidence="1">
    <location>
        <position position="23"/>
    </location>
    <ligand>
        <name>a divalent metal cation</name>
        <dbReference type="ChEBI" id="CHEBI:60240"/>
        <label>1</label>
    </ligand>
</feature>
<dbReference type="GO" id="GO:0016788">
    <property type="term" value="F:hydrolase activity, acting on ester bonds"/>
    <property type="evidence" value="ECO:0007669"/>
    <property type="project" value="InterPro"/>
</dbReference>
<dbReference type="GO" id="GO:0046872">
    <property type="term" value="F:metal ion binding"/>
    <property type="evidence" value="ECO:0007669"/>
    <property type="project" value="UniProtKB-KW"/>
</dbReference>
<reference evidence="2" key="1">
    <citation type="submission" date="2020-10" db="EMBL/GenBank/DDBJ databases">
        <authorList>
            <person name="Gilroy R."/>
        </authorList>
    </citation>
    <scope>NUCLEOTIDE SEQUENCE</scope>
    <source>
        <strain evidence="2">ChiBcec6-7307</strain>
    </source>
</reference>
<accession>A0A9D1P149</accession>
<dbReference type="EMBL" id="DVOS01000064">
    <property type="protein sequence ID" value="HIV23839.1"/>
    <property type="molecule type" value="Genomic_DNA"/>
</dbReference>
<proteinExistence type="predicted"/>
<name>A0A9D1P149_9FIRM</name>
<sequence length="277" mass="31734">MEKTAENRPAFSSQMRMIDFHAHLSFEGEAEWRQKQGILTCFSAGTPKQWEKLEPVRKEKYALASFGIHPWYADQFRSRSYRTYLQECDMIGEIGMDSVWCRVPLADQQRELEWQLQAAEDLGKPAVLHTKGQERRIGEMIRGFKGKLCVHWYSGSLEDLKGFLEQDCYFTLGPDTAALAGGKLGAAREEEGKVRRRLLEQVPASRLFVETDGIGAVAWAFGEEKAEADRVPLALRENMECAAAWKKMSVWQMADRMEKNLKEFLSPKRSESEKETV</sequence>
<dbReference type="Gene3D" id="3.20.20.140">
    <property type="entry name" value="Metal-dependent hydrolases"/>
    <property type="match status" value="1"/>
</dbReference>
<protein>
    <submittedName>
        <fullName evidence="2">TatD family hydrolase</fullName>
    </submittedName>
</protein>
<feature type="binding site" evidence="1">
    <location>
        <position position="212"/>
    </location>
    <ligand>
        <name>a divalent metal cation</name>
        <dbReference type="ChEBI" id="CHEBI:60240"/>
        <label>1</label>
    </ligand>
</feature>
<evidence type="ECO:0000313" key="2">
    <source>
        <dbReference type="EMBL" id="HIV23839.1"/>
    </source>
</evidence>
<evidence type="ECO:0000256" key="1">
    <source>
        <dbReference type="PIRSR" id="PIRSR005902-1"/>
    </source>
</evidence>
<feature type="binding site" evidence="1">
    <location>
        <position position="21"/>
    </location>
    <ligand>
        <name>a divalent metal cation</name>
        <dbReference type="ChEBI" id="CHEBI:60240"/>
        <label>1</label>
    </ligand>
</feature>
<dbReference type="InterPro" id="IPR032466">
    <property type="entry name" value="Metal_Hydrolase"/>
</dbReference>
<dbReference type="Pfam" id="PF01026">
    <property type="entry name" value="TatD_DNase"/>
    <property type="match status" value="1"/>
</dbReference>
<dbReference type="InterPro" id="IPR001130">
    <property type="entry name" value="TatD-like"/>
</dbReference>
<keyword evidence="1" id="KW-0479">Metal-binding</keyword>
<dbReference type="PANTHER" id="PTHR46124:SF2">
    <property type="entry name" value="D-AMINOACYL-TRNA DEACYLASE"/>
    <property type="match status" value="1"/>
</dbReference>
<organism evidence="2 3">
    <name type="scientific">Candidatus Merdiplasma excrementigallinarum</name>
    <dbReference type="NCBI Taxonomy" id="2840864"/>
    <lineage>
        <taxon>Bacteria</taxon>
        <taxon>Bacillati</taxon>
        <taxon>Bacillota</taxon>
        <taxon>Clostridia</taxon>
        <taxon>Lachnospirales</taxon>
        <taxon>Lachnospiraceae</taxon>
        <taxon>Lachnospiraceae incertae sedis</taxon>
        <taxon>Candidatus Merdiplasma</taxon>
    </lineage>
</organism>
<dbReference type="SUPFAM" id="SSF51556">
    <property type="entry name" value="Metallo-dependent hydrolases"/>
    <property type="match status" value="1"/>
</dbReference>
<dbReference type="AlphaFoldDB" id="A0A9D1P149"/>
<feature type="binding site" evidence="1">
    <location>
        <position position="129"/>
    </location>
    <ligand>
        <name>a divalent metal cation</name>
        <dbReference type="ChEBI" id="CHEBI:60240"/>
        <label>2</label>
    </ligand>
</feature>
<dbReference type="PANTHER" id="PTHR46124">
    <property type="entry name" value="D-AMINOACYL-TRNA DEACYLASE"/>
    <property type="match status" value="1"/>
</dbReference>
<comment type="caution">
    <text evidence="2">The sequence shown here is derived from an EMBL/GenBank/DDBJ whole genome shotgun (WGS) entry which is preliminary data.</text>
</comment>
<dbReference type="PIRSF" id="PIRSF005902">
    <property type="entry name" value="DNase_TatD"/>
    <property type="match status" value="1"/>
</dbReference>
<feature type="binding site" evidence="1">
    <location>
        <position position="93"/>
    </location>
    <ligand>
        <name>a divalent metal cation</name>
        <dbReference type="ChEBI" id="CHEBI:60240"/>
        <label>1</label>
    </ligand>
</feature>
<feature type="binding site" evidence="1">
    <location>
        <position position="151"/>
    </location>
    <ligand>
        <name>a divalent metal cation</name>
        <dbReference type="ChEBI" id="CHEBI:60240"/>
        <label>2</label>
    </ligand>
</feature>
<reference evidence="2" key="2">
    <citation type="journal article" date="2021" name="PeerJ">
        <title>Extensive microbial diversity within the chicken gut microbiome revealed by metagenomics and culture.</title>
        <authorList>
            <person name="Gilroy R."/>
            <person name="Ravi A."/>
            <person name="Getino M."/>
            <person name="Pursley I."/>
            <person name="Horton D.L."/>
            <person name="Alikhan N.F."/>
            <person name="Baker D."/>
            <person name="Gharbi K."/>
            <person name="Hall N."/>
            <person name="Watson M."/>
            <person name="Adriaenssens E.M."/>
            <person name="Foster-Nyarko E."/>
            <person name="Jarju S."/>
            <person name="Secka A."/>
            <person name="Antonio M."/>
            <person name="Oren A."/>
            <person name="Chaudhuri R.R."/>
            <person name="La Ragione R."/>
            <person name="Hildebrand F."/>
            <person name="Pallen M.J."/>
        </authorList>
    </citation>
    <scope>NUCLEOTIDE SEQUENCE</scope>
    <source>
        <strain evidence="2">ChiBcec6-7307</strain>
    </source>
</reference>
<keyword evidence="2" id="KW-0378">Hydrolase</keyword>
<dbReference type="Proteomes" id="UP000886889">
    <property type="component" value="Unassembled WGS sequence"/>
</dbReference>
<gene>
    <name evidence="2" type="ORF">IAC80_07835</name>
</gene>
<evidence type="ECO:0000313" key="3">
    <source>
        <dbReference type="Proteomes" id="UP000886889"/>
    </source>
</evidence>